<accession>A0A345PCU9</accession>
<gene>
    <name evidence="2" type="ORF">CUC15_02005</name>
</gene>
<protein>
    <submittedName>
        <fullName evidence="2">Glycosyltransferase family 2 protein</fullName>
    </submittedName>
</protein>
<dbReference type="GO" id="GO:0016740">
    <property type="term" value="F:transferase activity"/>
    <property type="evidence" value="ECO:0007669"/>
    <property type="project" value="UniProtKB-KW"/>
</dbReference>
<dbReference type="SUPFAM" id="SSF53448">
    <property type="entry name" value="Nucleotide-diphospho-sugar transferases"/>
    <property type="match status" value="1"/>
</dbReference>
<evidence type="ECO:0000313" key="2">
    <source>
        <dbReference type="EMBL" id="AXI07829.1"/>
    </source>
</evidence>
<dbReference type="OrthoDB" id="9810303at2"/>
<proteinExistence type="predicted"/>
<keyword evidence="3" id="KW-1185">Reference proteome</keyword>
<dbReference type="CDD" id="cd04179">
    <property type="entry name" value="DPM_DPG-synthase_like"/>
    <property type="match status" value="1"/>
</dbReference>
<dbReference type="InterPro" id="IPR029044">
    <property type="entry name" value="Nucleotide-diphossugar_trans"/>
</dbReference>
<dbReference type="Pfam" id="PF00535">
    <property type="entry name" value="Glycos_transf_2"/>
    <property type="match status" value="1"/>
</dbReference>
<dbReference type="InterPro" id="IPR001173">
    <property type="entry name" value="Glyco_trans_2-like"/>
</dbReference>
<feature type="domain" description="Glycosyltransferase 2-like" evidence="1">
    <location>
        <begin position="8"/>
        <end position="137"/>
    </location>
</feature>
<evidence type="ECO:0000313" key="3">
    <source>
        <dbReference type="Proteomes" id="UP000253908"/>
    </source>
</evidence>
<dbReference type="Proteomes" id="UP000253908">
    <property type="component" value="Chromosome"/>
</dbReference>
<evidence type="ECO:0000259" key="1">
    <source>
        <dbReference type="Pfam" id="PF00535"/>
    </source>
</evidence>
<sequence>MQMIKCIVTIPALNPTDNLINYVRTLANDGIAHIIVVNDGSTKDSLPIFNELNQQSYCTVLTHETNQGKGRALKTAFTYINEHFKDMTGVVTADADGQHAARDVIKIAALLDSKENRLILGVRDFNQPNVPKKSILGNKLTRFIFHALFKEKLSDTQTGLRGIAFHDLPWLLQLKGERYEYEINMLINAIERHIPLHKIEIETLYFNNNAGSYYKSIRDSLQIMTRITAGFFRKGSLIHSESPKQIGEK</sequence>
<keyword evidence="2" id="KW-0808">Transferase</keyword>
<dbReference type="PANTHER" id="PTHR48090:SF6">
    <property type="entry name" value="SLR5056 PROTEIN"/>
    <property type="match status" value="1"/>
</dbReference>
<organism evidence="2 3">
    <name type="scientific">Oceanobacillus zhaokaii</name>
    <dbReference type="NCBI Taxonomy" id="2052660"/>
    <lineage>
        <taxon>Bacteria</taxon>
        <taxon>Bacillati</taxon>
        <taxon>Bacillota</taxon>
        <taxon>Bacilli</taxon>
        <taxon>Bacillales</taxon>
        <taxon>Bacillaceae</taxon>
        <taxon>Oceanobacillus</taxon>
    </lineage>
</organism>
<dbReference type="PANTHER" id="PTHR48090">
    <property type="entry name" value="UNDECAPRENYL-PHOSPHATE 4-DEOXY-4-FORMAMIDO-L-ARABINOSE TRANSFERASE-RELATED"/>
    <property type="match status" value="1"/>
</dbReference>
<dbReference type="KEGG" id="ocn:CUC15_02005"/>
<reference evidence="3" key="1">
    <citation type="submission" date="2017-11" db="EMBL/GenBank/DDBJ databases">
        <authorList>
            <person name="Zhu W."/>
        </authorList>
    </citation>
    <scope>NUCLEOTIDE SEQUENCE [LARGE SCALE GENOMIC DNA]</scope>
    <source>
        <strain evidence="3">160</strain>
    </source>
</reference>
<dbReference type="InterPro" id="IPR050256">
    <property type="entry name" value="Glycosyltransferase_2"/>
</dbReference>
<dbReference type="EMBL" id="CP024848">
    <property type="protein sequence ID" value="AXI07829.1"/>
    <property type="molecule type" value="Genomic_DNA"/>
</dbReference>
<dbReference type="AlphaFoldDB" id="A0A345PCU9"/>
<dbReference type="Gene3D" id="3.90.550.10">
    <property type="entry name" value="Spore Coat Polysaccharide Biosynthesis Protein SpsA, Chain A"/>
    <property type="match status" value="1"/>
</dbReference>
<name>A0A345PCU9_9BACI</name>